<gene>
    <name evidence="2" type="ORF">GSBLH_T00006167001</name>
</gene>
<evidence type="ECO:0000259" key="1">
    <source>
        <dbReference type="Pfam" id="PF04577"/>
    </source>
</evidence>
<accession>D8LYL8</accession>
<keyword evidence="3" id="KW-1185">Reference proteome</keyword>
<protein>
    <recommendedName>
        <fullName evidence="1">Glycosyltransferase 61 catalytic domain-containing protein</fullName>
    </recommendedName>
</protein>
<dbReference type="InterPro" id="IPR049625">
    <property type="entry name" value="Glyco_transf_61_cat"/>
</dbReference>
<dbReference type="GeneID" id="24922292"/>
<dbReference type="Pfam" id="PF04577">
    <property type="entry name" value="Glyco_transf_61"/>
    <property type="match status" value="1"/>
</dbReference>
<evidence type="ECO:0000313" key="2">
    <source>
        <dbReference type="EMBL" id="CBK20673.2"/>
    </source>
</evidence>
<dbReference type="EMBL" id="FN668639">
    <property type="protein sequence ID" value="CBK20673.2"/>
    <property type="molecule type" value="Genomic_DNA"/>
</dbReference>
<feature type="domain" description="Glycosyltransferase 61 catalytic" evidence="1">
    <location>
        <begin position="253"/>
        <end position="371"/>
    </location>
</feature>
<dbReference type="RefSeq" id="XP_012894721.1">
    <property type="nucleotide sequence ID" value="XM_013039267.1"/>
</dbReference>
<sequence length="445" mass="51519">MEETEKPSPPTNRGLDSLNDNFLDSELKEQNIYLSSFEDVKSNKCHPSEIDFSSPNWKNEFQERQECMFSNYQGDVPKSHSTEYKDTSDSLYSSIFKYDRLEIQLFSNTTTFSKRLEGYQHLWQFKTVTTPFPKQTDRNHVIYDDDGAWMIIPGWQQHTSHFTENIIMVNHRATHPDKFPPMRHVFLPQFRTEKEIKWTKGFLEALKKTHPTSGSNAIYFHPYEDIRKISGKHALLCWRHITISGHVNHFGRGGYFPDPFEADYLRASMYTHFEIDAYKYYQGDHSLLKILYLPRDVKSNGRQLINVDEMESMIRSLKVGFGWLNHYVYNSTLIHTIPMIDQVRITVDSDIVLSVHGAAVATIIFLLPHSTYIELRPPNFRDPWPFAACGDEQLFVPFASGVSQHSSHAGPAEIPELLEEGALRELLRVCGMLANRASSTILHYT</sequence>
<proteinExistence type="predicted"/>
<evidence type="ECO:0000313" key="3">
    <source>
        <dbReference type="Proteomes" id="UP000008312"/>
    </source>
</evidence>
<name>D8LYL8_BLAHO</name>
<reference evidence="2" key="1">
    <citation type="submission" date="2010-02" db="EMBL/GenBank/DDBJ databases">
        <title>Sequencing and annotation of the Blastocystis hominis genome.</title>
        <authorList>
            <person name="Wincker P."/>
        </authorList>
    </citation>
    <scope>NUCLEOTIDE SEQUENCE</scope>
    <source>
        <strain evidence="2">Singapore isolate B</strain>
    </source>
</reference>
<dbReference type="GO" id="GO:0016757">
    <property type="term" value="F:glycosyltransferase activity"/>
    <property type="evidence" value="ECO:0007669"/>
    <property type="project" value="InterPro"/>
</dbReference>
<dbReference type="AlphaFoldDB" id="D8LYL8"/>
<organism evidence="2">
    <name type="scientific">Blastocystis hominis</name>
    <dbReference type="NCBI Taxonomy" id="12968"/>
    <lineage>
        <taxon>Eukaryota</taxon>
        <taxon>Sar</taxon>
        <taxon>Stramenopiles</taxon>
        <taxon>Bigyra</taxon>
        <taxon>Opalozoa</taxon>
        <taxon>Opalinata</taxon>
        <taxon>Blastocystidae</taxon>
        <taxon>Blastocystis</taxon>
    </lineage>
</organism>
<dbReference type="OrthoDB" id="1892506at2759"/>
<dbReference type="Proteomes" id="UP000008312">
    <property type="component" value="Unassembled WGS sequence"/>
</dbReference>
<dbReference type="InParanoid" id="D8LYL8"/>